<proteinExistence type="predicted"/>
<feature type="region of interest" description="Disordered" evidence="1">
    <location>
        <begin position="1"/>
        <end position="22"/>
    </location>
</feature>
<reference evidence="2 3" key="1">
    <citation type="submission" date="2019-06" db="EMBL/GenBank/DDBJ databases">
        <title>Genome sequence of Rhodobacteraceae bacterium D4M1.</title>
        <authorList>
            <person name="Cao J."/>
        </authorList>
    </citation>
    <scope>NUCLEOTIDE SEQUENCE [LARGE SCALE GENOMIC DNA]</scope>
    <source>
        <strain evidence="2 3">D4M1</strain>
    </source>
</reference>
<dbReference type="AlphaFoldDB" id="A0A5B8FHA7"/>
<protein>
    <submittedName>
        <fullName evidence="2">DUF3035 domain-containing protein</fullName>
    </submittedName>
</protein>
<sequence length="229" mass="23599">MTRTDAVGPGGRAAFGQPPGWPRNEMELGAMAYRGIGTKTGLALMLALGVAACGDGGTGERQSLLRSAGLRQAPPDEFLVVQRNKLEMPGSYSSLPPPNPEGRNLVDPQPEQEVATLLSGAGAAGATRGGALSPGQTALMASAGTPAPGIRQTVQVEDSAREGGSDNYGLSSFMGYSFNDPYEDEILDPGPEAQRLRDQGVMTPAAPPQAVEPDAGTRGEDPAHGTIIF</sequence>
<feature type="region of interest" description="Disordered" evidence="1">
    <location>
        <begin position="204"/>
        <end position="229"/>
    </location>
</feature>
<evidence type="ECO:0000313" key="2">
    <source>
        <dbReference type="EMBL" id="QDL91788.1"/>
    </source>
</evidence>
<dbReference type="EMBL" id="CP040818">
    <property type="protein sequence ID" value="QDL91788.1"/>
    <property type="molecule type" value="Genomic_DNA"/>
</dbReference>
<feature type="compositionally biased region" description="Low complexity" evidence="1">
    <location>
        <begin position="121"/>
        <end position="133"/>
    </location>
</feature>
<accession>A0A5B8FHA7</accession>
<dbReference type="OrthoDB" id="7876689at2"/>
<gene>
    <name evidence="2" type="ORF">FDP22_08365</name>
</gene>
<evidence type="ECO:0000313" key="3">
    <source>
        <dbReference type="Proteomes" id="UP000305888"/>
    </source>
</evidence>
<evidence type="ECO:0000256" key="1">
    <source>
        <dbReference type="SAM" id="MobiDB-lite"/>
    </source>
</evidence>
<dbReference type="InterPro" id="IPR021395">
    <property type="entry name" value="DUF3035"/>
</dbReference>
<dbReference type="Pfam" id="PF11233">
    <property type="entry name" value="DUF3035"/>
    <property type="match status" value="1"/>
</dbReference>
<organism evidence="2 3">
    <name type="scientific">Paroceanicella profunda</name>
    <dbReference type="NCBI Taxonomy" id="2579971"/>
    <lineage>
        <taxon>Bacteria</taxon>
        <taxon>Pseudomonadati</taxon>
        <taxon>Pseudomonadota</taxon>
        <taxon>Alphaproteobacteria</taxon>
        <taxon>Rhodobacterales</taxon>
        <taxon>Paracoccaceae</taxon>
        <taxon>Paroceanicella</taxon>
    </lineage>
</organism>
<dbReference type="KEGG" id="ppru:FDP22_08365"/>
<dbReference type="Proteomes" id="UP000305888">
    <property type="component" value="Chromosome"/>
</dbReference>
<name>A0A5B8FHA7_9RHOB</name>
<feature type="region of interest" description="Disordered" evidence="1">
    <location>
        <begin position="121"/>
        <end position="146"/>
    </location>
</feature>
<keyword evidence="3" id="KW-1185">Reference proteome</keyword>